<gene>
    <name evidence="4" type="ORF">OU798_24210</name>
</gene>
<feature type="domain" description="Sulfatase N-terminal" evidence="3">
    <location>
        <begin position="31"/>
        <end position="390"/>
    </location>
</feature>
<dbReference type="GO" id="GO:0005737">
    <property type="term" value="C:cytoplasm"/>
    <property type="evidence" value="ECO:0007669"/>
    <property type="project" value="TreeGrafter"/>
</dbReference>
<evidence type="ECO:0000313" key="5">
    <source>
        <dbReference type="Proteomes" id="UP001145087"/>
    </source>
</evidence>
<dbReference type="PANTHER" id="PTHR45953">
    <property type="entry name" value="IDURONATE 2-SULFATASE"/>
    <property type="match status" value="1"/>
</dbReference>
<reference evidence="4" key="1">
    <citation type="submission" date="2022-11" db="EMBL/GenBank/DDBJ databases">
        <title>Marilongibacter aestuarii gen. nov., sp. nov., isolated from tidal flat sediment.</title>
        <authorList>
            <person name="Jiayan W."/>
        </authorList>
    </citation>
    <scope>NUCLEOTIDE SEQUENCE</scope>
    <source>
        <strain evidence="4">Z1-6</strain>
    </source>
</reference>
<dbReference type="Gene3D" id="3.40.720.10">
    <property type="entry name" value="Alkaline Phosphatase, subunit A"/>
    <property type="match status" value="1"/>
</dbReference>
<dbReference type="GO" id="GO:0046872">
    <property type="term" value="F:metal ion binding"/>
    <property type="evidence" value="ECO:0007669"/>
    <property type="project" value="UniProtKB-KW"/>
</dbReference>
<dbReference type="Pfam" id="PF00884">
    <property type="entry name" value="Sulfatase"/>
    <property type="match status" value="1"/>
</dbReference>
<sequence>MYHSTAIIFLGLIIMVNSCSTKVETESQNRPNIIFLMDDQHRWDALKVENNSVVTPNLDELVKEGIRFSQAVCQAPMCVASRYSMMLGLYPNQVGILRNEPGLPDDKLPNIPLAQAFKNAGYETAGFGKTHWSVECSTRGFETRYIGQVREKGANMMIDIDPEAKKEYDKETLAYGPGEEGNLGYIGETSSLKEEHHRDGWVFNRCLEYIEKRSDKRPLFLYLSFLKPHAGHNVPKGFEAPYDGKSITYSTQPDWDSDLSPHAKGVNTGRQGNQPYTEFWKNATEDQWKQMTMRYYANCTWIDDMFGITLKHLKEKGLLDNALIVYVSDHGEMLGERYYRFNKYCLYESSVRVPLILAGSALPKEFAGKTDKRPAELIDIYPTLLHSAGIDVPETLPGLNLLSSESRSGNFCALHERKNEAAFMWRTEQYKLILRMNRKANANEYDKSDIIGGEFYELDKDPQEWSNLYGNEEFKVQQNTMVNDLMEHLKKLERI</sequence>
<evidence type="ECO:0000259" key="3">
    <source>
        <dbReference type="Pfam" id="PF00884"/>
    </source>
</evidence>
<keyword evidence="2 4" id="KW-0378">Hydrolase</keyword>
<dbReference type="GO" id="GO:0008484">
    <property type="term" value="F:sulfuric ester hydrolase activity"/>
    <property type="evidence" value="ECO:0007669"/>
    <property type="project" value="TreeGrafter"/>
</dbReference>
<evidence type="ECO:0000256" key="2">
    <source>
        <dbReference type="ARBA" id="ARBA00022801"/>
    </source>
</evidence>
<dbReference type="PANTHER" id="PTHR45953:SF1">
    <property type="entry name" value="IDURONATE 2-SULFATASE"/>
    <property type="match status" value="1"/>
</dbReference>
<protein>
    <submittedName>
        <fullName evidence="4">Sulfatase-like hydrolase/transferase</fullName>
    </submittedName>
</protein>
<dbReference type="RefSeq" id="WP_343335803.1">
    <property type="nucleotide sequence ID" value="NZ_JAPOHD010000069.1"/>
</dbReference>
<dbReference type="SUPFAM" id="SSF53649">
    <property type="entry name" value="Alkaline phosphatase-like"/>
    <property type="match status" value="1"/>
</dbReference>
<keyword evidence="1" id="KW-0479">Metal-binding</keyword>
<dbReference type="AlphaFoldDB" id="A0A9X3J8W3"/>
<name>A0A9X3J8W3_9BACT</name>
<proteinExistence type="predicted"/>
<accession>A0A9X3J8W3</accession>
<evidence type="ECO:0000313" key="4">
    <source>
        <dbReference type="EMBL" id="MCY1723477.1"/>
    </source>
</evidence>
<evidence type="ECO:0000256" key="1">
    <source>
        <dbReference type="ARBA" id="ARBA00022723"/>
    </source>
</evidence>
<organism evidence="4 5">
    <name type="scientific">Draconibacterium aestuarii</name>
    <dbReference type="NCBI Taxonomy" id="2998507"/>
    <lineage>
        <taxon>Bacteria</taxon>
        <taxon>Pseudomonadati</taxon>
        <taxon>Bacteroidota</taxon>
        <taxon>Bacteroidia</taxon>
        <taxon>Marinilabiliales</taxon>
        <taxon>Prolixibacteraceae</taxon>
        <taxon>Draconibacterium</taxon>
    </lineage>
</organism>
<keyword evidence="5" id="KW-1185">Reference proteome</keyword>
<dbReference type="InterPro" id="IPR000917">
    <property type="entry name" value="Sulfatase_N"/>
</dbReference>
<dbReference type="Proteomes" id="UP001145087">
    <property type="component" value="Unassembled WGS sequence"/>
</dbReference>
<dbReference type="InterPro" id="IPR017850">
    <property type="entry name" value="Alkaline_phosphatase_core_sf"/>
</dbReference>
<comment type="caution">
    <text evidence="4">The sequence shown here is derived from an EMBL/GenBank/DDBJ whole genome shotgun (WGS) entry which is preliminary data.</text>
</comment>
<dbReference type="EMBL" id="JAPOHD010000069">
    <property type="protein sequence ID" value="MCY1723477.1"/>
    <property type="molecule type" value="Genomic_DNA"/>
</dbReference>